<evidence type="ECO:0000256" key="1">
    <source>
        <dbReference type="SAM" id="MobiDB-lite"/>
    </source>
</evidence>
<dbReference type="InterPro" id="IPR029058">
    <property type="entry name" value="AB_hydrolase_fold"/>
</dbReference>
<keyword evidence="2" id="KW-1133">Transmembrane helix</keyword>
<protein>
    <recommendedName>
        <fullName evidence="3">Fungal lipase-type domain-containing protein</fullName>
    </recommendedName>
</protein>
<sequence length="542" mass="62251">MPLPLPSSCFILVILIIFTLHHICMYTKGTNRRMKKDKTTINDKKNVKRQWKRLLRWYSGLAASFLVLFFGIWTWNHYNNNDNHDGHENNAFATLLRNRAHPTSRVKQTNYFPALEDAQEMARLSLLVYLFRHETEDGTVCQRIQAGNYTLPNDDAGQPPTPGPEVFPDLRCHWYYHDRESQGTQVMIVSSAQRNHLTVVFAGTDDVQTSLVDSDVRWEVFGDDTHWKLPPDSDADDTSDADVVKVHAGFDHAVFANDLMDQIVHTLEHLRKHDKKGLGRRRIYCTGHSLGAAAAVLTTIALTDYYHPASLAETAPTETLLVGRPWWDPRSWRYHHNDAPKPDVITTINFGCPRMGNMAYRNFMASRQERVDSRMHVWRIVLGWDLVPRLPDFFQHAGHTLQISVEDEKTTTDPKLANHEVGQPQQELIPRQEDPSRTLFPGWAGETNKTRVALAYYQHYGNETLGYAGVPVGWGSRPYIWVPGALMSHHIQRYRSVLEEWTDDWVQDFVRLEPIDSDDATTTDDDYDTPPFDDFPGPLVDH</sequence>
<dbReference type="GO" id="GO:0006629">
    <property type="term" value="P:lipid metabolic process"/>
    <property type="evidence" value="ECO:0007669"/>
    <property type="project" value="InterPro"/>
</dbReference>
<dbReference type="EMBL" id="HBIM01011182">
    <property type="protein sequence ID" value="CAE0412010.1"/>
    <property type="molecule type" value="Transcribed_RNA"/>
</dbReference>
<evidence type="ECO:0000259" key="3">
    <source>
        <dbReference type="Pfam" id="PF01764"/>
    </source>
</evidence>
<dbReference type="AlphaFoldDB" id="A0A7S3L6Y7"/>
<dbReference type="InterPro" id="IPR002921">
    <property type="entry name" value="Fungal_lipase-type"/>
</dbReference>
<feature type="compositionally biased region" description="Acidic residues" evidence="1">
    <location>
        <begin position="516"/>
        <end position="528"/>
    </location>
</feature>
<reference evidence="4" key="1">
    <citation type="submission" date="2021-01" db="EMBL/GenBank/DDBJ databases">
        <authorList>
            <person name="Corre E."/>
            <person name="Pelletier E."/>
            <person name="Niang G."/>
            <person name="Scheremetjew M."/>
            <person name="Finn R."/>
            <person name="Kale V."/>
            <person name="Holt S."/>
            <person name="Cochrane G."/>
            <person name="Meng A."/>
            <person name="Brown T."/>
            <person name="Cohen L."/>
        </authorList>
    </citation>
    <scope>NUCLEOTIDE SEQUENCE</scope>
    <source>
        <strain evidence="4">CCMP127</strain>
    </source>
</reference>
<dbReference type="InterPro" id="IPR051218">
    <property type="entry name" value="Sec_MonoDiacylglyc_Lipase"/>
</dbReference>
<feature type="region of interest" description="Disordered" evidence="1">
    <location>
        <begin position="516"/>
        <end position="542"/>
    </location>
</feature>
<feature type="transmembrane region" description="Helical" evidence="2">
    <location>
        <begin position="54"/>
        <end position="75"/>
    </location>
</feature>
<accession>A0A7S3L6Y7</accession>
<organism evidence="4">
    <name type="scientific">Amphora coffeiformis</name>
    <dbReference type="NCBI Taxonomy" id="265554"/>
    <lineage>
        <taxon>Eukaryota</taxon>
        <taxon>Sar</taxon>
        <taxon>Stramenopiles</taxon>
        <taxon>Ochrophyta</taxon>
        <taxon>Bacillariophyta</taxon>
        <taxon>Bacillariophyceae</taxon>
        <taxon>Bacillariophycidae</taxon>
        <taxon>Thalassiophysales</taxon>
        <taxon>Catenulaceae</taxon>
        <taxon>Amphora</taxon>
    </lineage>
</organism>
<keyword evidence="2" id="KW-0812">Transmembrane</keyword>
<evidence type="ECO:0000313" key="4">
    <source>
        <dbReference type="EMBL" id="CAE0412010.1"/>
    </source>
</evidence>
<dbReference type="SUPFAM" id="SSF53474">
    <property type="entry name" value="alpha/beta-Hydrolases"/>
    <property type="match status" value="1"/>
</dbReference>
<dbReference type="CDD" id="cd00519">
    <property type="entry name" value="Lipase_3"/>
    <property type="match status" value="1"/>
</dbReference>
<dbReference type="Gene3D" id="3.40.50.1820">
    <property type="entry name" value="alpha/beta hydrolase"/>
    <property type="match status" value="1"/>
</dbReference>
<gene>
    <name evidence="4" type="ORF">ACOF00016_LOCUS9291</name>
</gene>
<proteinExistence type="predicted"/>
<feature type="domain" description="Fungal lipase-type" evidence="3">
    <location>
        <begin position="199"/>
        <end position="304"/>
    </location>
</feature>
<name>A0A7S3L6Y7_9STRA</name>
<dbReference type="PANTHER" id="PTHR45856:SF11">
    <property type="entry name" value="FUNGAL LIPASE-LIKE DOMAIN-CONTAINING PROTEIN"/>
    <property type="match status" value="1"/>
</dbReference>
<dbReference type="Pfam" id="PF01764">
    <property type="entry name" value="Lipase_3"/>
    <property type="match status" value="2"/>
</dbReference>
<feature type="domain" description="Fungal lipase-type" evidence="3">
    <location>
        <begin position="340"/>
        <end position="392"/>
    </location>
</feature>
<keyword evidence="2" id="KW-0472">Membrane</keyword>
<feature type="transmembrane region" description="Helical" evidence="2">
    <location>
        <begin position="6"/>
        <end position="26"/>
    </location>
</feature>
<dbReference type="PANTHER" id="PTHR45856">
    <property type="entry name" value="ALPHA/BETA-HYDROLASES SUPERFAMILY PROTEIN"/>
    <property type="match status" value="1"/>
</dbReference>
<evidence type="ECO:0000256" key="2">
    <source>
        <dbReference type="SAM" id="Phobius"/>
    </source>
</evidence>